<keyword evidence="2" id="KW-0472">Membrane</keyword>
<gene>
    <name evidence="3" type="ordered locus">Deima_1105</name>
</gene>
<dbReference type="STRING" id="709986.Deima_1105"/>
<reference evidence="3 4" key="1">
    <citation type="journal article" date="2011" name="Stand. Genomic Sci.">
        <title>Complete genome sequence of Deinococcus maricopensis type strain (LB-34).</title>
        <authorList>
            <person name="Pukall R."/>
            <person name="Zeytun A."/>
            <person name="Lucas S."/>
            <person name="Lapidus A."/>
            <person name="Hammon N."/>
            <person name="Deshpande S."/>
            <person name="Nolan M."/>
            <person name="Cheng J.F."/>
            <person name="Pitluck S."/>
            <person name="Liolios K."/>
            <person name="Pagani I."/>
            <person name="Mikhailova N."/>
            <person name="Ivanova N."/>
            <person name="Mavromatis K."/>
            <person name="Pati A."/>
            <person name="Tapia R."/>
            <person name="Han C."/>
            <person name="Goodwin L."/>
            <person name="Chen A."/>
            <person name="Palaniappan K."/>
            <person name="Land M."/>
            <person name="Hauser L."/>
            <person name="Chang Y.J."/>
            <person name="Jeffries C.D."/>
            <person name="Brambilla E.M."/>
            <person name="Rohde M."/>
            <person name="Goker M."/>
            <person name="Detter J.C."/>
            <person name="Woyke T."/>
            <person name="Bristow J."/>
            <person name="Eisen J.A."/>
            <person name="Markowitz V."/>
            <person name="Hugenholtz P."/>
            <person name="Kyrpides N.C."/>
            <person name="Klenk H.P."/>
        </authorList>
    </citation>
    <scope>NUCLEOTIDE SEQUENCE [LARGE SCALE GENOMIC DNA]</scope>
    <source>
        <strain evidence="4">DSM 21211 / LMG 22137 / NRRL B-23946 / LB-34</strain>
    </source>
</reference>
<keyword evidence="4" id="KW-1185">Reference proteome</keyword>
<dbReference type="SUPFAM" id="SSF52266">
    <property type="entry name" value="SGNH hydrolase"/>
    <property type="match status" value="1"/>
</dbReference>
<reference evidence="4" key="2">
    <citation type="submission" date="2011-01" db="EMBL/GenBank/DDBJ databases">
        <title>The complete genome of Deinococcus maricopensis DSM 21211.</title>
        <authorList>
            <consortium name="US DOE Joint Genome Institute (JGI-PGF)"/>
            <person name="Lucas S."/>
            <person name="Copeland A."/>
            <person name="Lapidus A."/>
            <person name="Goodwin L."/>
            <person name="Pitluck S."/>
            <person name="Kyrpides N."/>
            <person name="Mavromatis K."/>
            <person name="Pagani I."/>
            <person name="Ivanova N."/>
            <person name="Ovchinnikova G."/>
            <person name="Zeytun A."/>
            <person name="Detter J.C."/>
            <person name="Han C."/>
            <person name="Land M."/>
            <person name="Hauser L."/>
            <person name="Markowitz V."/>
            <person name="Cheng J.-F."/>
            <person name="Hugenholtz P."/>
            <person name="Woyke T."/>
            <person name="Wu D."/>
            <person name="Pukall R."/>
            <person name="Gehrich-Schroeter G."/>
            <person name="Brambilla E."/>
            <person name="Klenk H.-P."/>
            <person name="Eisen J.A."/>
        </authorList>
    </citation>
    <scope>NUCLEOTIDE SEQUENCE [LARGE SCALE GENOMIC DNA]</scope>
    <source>
        <strain evidence="4">DSM 21211 / LMG 22137 / NRRL B-23946 / LB-34</strain>
    </source>
</reference>
<organism evidence="3 4">
    <name type="scientific">Deinococcus maricopensis (strain DSM 21211 / LMG 22137 / NRRL B-23946 / LB-34)</name>
    <dbReference type="NCBI Taxonomy" id="709986"/>
    <lineage>
        <taxon>Bacteria</taxon>
        <taxon>Thermotogati</taxon>
        <taxon>Deinococcota</taxon>
        <taxon>Deinococci</taxon>
        <taxon>Deinococcales</taxon>
        <taxon>Deinococcaceae</taxon>
        <taxon>Deinococcus</taxon>
    </lineage>
</organism>
<evidence type="ECO:0000256" key="2">
    <source>
        <dbReference type="SAM" id="Phobius"/>
    </source>
</evidence>
<dbReference type="HOGENOM" id="CLU_741284_0_0_0"/>
<dbReference type="OrthoDB" id="63549at2"/>
<dbReference type="EMBL" id="CP002454">
    <property type="protein sequence ID" value="ADV66758.1"/>
    <property type="molecule type" value="Genomic_DNA"/>
</dbReference>
<dbReference type="Proteomes" id="UP000008635">
    <property type="component" value="Chromosome"/>
</dbReference>
<feature type="transmembrane region" description="Helical" evidence="2">
    <location>
        <begin position="32"/>
        <end position="54"/>
    </location>
</feature>
<accession>E8U6R9</accession>
<dbReference type="KEGG" id="dmr:Deima_1105"/>
<name>E8U6R9_DEIML</name>
<evidence type="ECO:0000256" key="1">
    <source>
        <dbReference type="SAM" id="MobiDB-lite"/>
    </source>
</evidence>
<evidence type="ECO:0000313" key="4">
    <source>
        <dbReference type="Proteomes" id="UP000008635"/>
    </source>
</evidence>
<dbReference type="RefSeq" id="WP_013556263.1">
    <property type="nucleotide sequence ID" value="NC_014958.1"/>
</dbReference>
<proteinExistence type="predicted"/>
<evidence type="ECO:0000313" key="3">
    <source>
        <dbReference type="EMBL" id="ADV66758.1"/>
    </source>
</evidence>
<sequence precursor="true">MQSSETRKLHASSYAHPSAPAARTRTSSGMHFLAAVLGWTFAFSAALAGVVWFVDPRGEFGRDQFPKVTLDARRQKMQLFEAYNTAAPVQALILGSSRTMKLDPRAFEQRTGLRFFNFTVDAARAEGYLAVYRWARAQGAPVRRVLVGLDVEALHDDDVPFVNHRNNGALRAMIEPGPTALVQWSAQVSRLKGLFTAAYLQDTARVVLASARDTAGVPAMQFTGNGYLQYPRWEAQQTRGTFDLKAEVDACLPAYLNRYRTMRGLSAQRWAYLETLVREVQADGGQVDIWISPLHPDTAALLRRETRYAALLAETRAHLQGLARRTGVRVADYSAPQRFGADAQDWFDCAHLDNRGAALLTDHLLSTEGRRGL</sequence>
<keyword evidence="2" id="KW-1133">Transmembrane helix</keyword>
<feature type="region of interest" description="Disordered" evidence="1">
    <location>
        <begin position="1"/>
        <end position="22"/>
    </location>
</feature>
<feature type="compositionally biased region" description="Low complexity" evidence="1">
    <location>
        <begin position="11"/>
        <end position="22"/>
    </location>
</feature>
<dbReference type="AlphaFoldDB" id="E8U6R9"/>
<keyword evidence="2" id="KW-0812">Transmembrane</keyword>
<protein>
    <submittedName>
        <fullName evidence="3">Uncharacterized protein</fullName>
    </submittedName>
</protein>